<name>A0A9W6JP30_9HYPH</name>
<protein>
    <submittedName>
        <fullName evidence="1">Uncharacterized protein</fullName>
    </submittedName>
</protein>
<dbReference type="EMBL" id="BSFL01000002">
    <property type="protein sequence ID" value="GLK79788.1"/>
    <property type="molecule type" value="Genomic_DNA"/>
</dbReference>
<reference evidence="1" key="2">
    <citation type="submission" date="2023-01" db="EMBL/GenBank/DDBJ databases">
        <authorList>
            <person name="Sun Q."/>
            <person name="Evtushenko L."/>
        </authorList>
    </citation>
    <scope>NUCLEOTIDE SEQUENCE</scope>
    <source>
        <strain evidence="1">VKM B-2748</strain>
    </source>
</reference>
<evidence type="ECO:0000313" key="1">
    <source>
        <dbReference type="EMBL" id="GLK79788.1"/>
    </source>
</evidence>
<organism evidence="1 2">
    <name type="scientific">Methylopila turkensis</name>
    <dbReference type="NCBI Taxonomy" id="1437816"/>
    <lineage>
        <taxon>Bacteria</taxon>
        <taxon>Pseudomonadati</taxon>
        <taxon>Pseudomonadota</taxon>
        <taxon>Alphaproteobacteria</taxon>
        <taxon>Hyphomicrobiales</taxon>
        <taxon>Methylopilaceae</taxon>
        <taxon>Methylopila</taxon>
    </lineage>
</organism>
<dbReference type="Proteomes" id="UP001143309">
    <property type="component" value="Unassembled WGS sequence"/>
</dbReference>
<reference evidence="1" key="1">
    <citation type="journal article" date="2014" name="Int. J. Syst. Evol. Microbiol.">
        <title>Complete genome sequence of Corynebacterium casei LMG S-19264T (=DSM 44701T), isolated from a smear-ripened cheese.</title>
        <authorList>
            <consortium name="US DOE Joint Genome Institute (JGI-PGF)"/>
            <person name="Walter F."/>
            <person name="Albersmeier A."/>
            <person name="Kalinowski J."/>
            <person name="Ruckert C."/>
        </authorList>
    </citation>
    <scope>NUCLEOTIDE SEQUENCE</scope>
    <source>
        <strain evidence="1">VKM B-2748</strain>
    </source>
</reference>
<dbReference type="RefSeq" id="WP_271200281.1">
    <property type="nucleotide sequence ID" value="NZ_BSFL01000002.1"/>
</dbReference>
<keyword evidence="2" id="KW-1185">Reference proteome</keyword>
<proteinExistence type="predicted"/>
<comment type="caution">
    <text evidence="1">The sequence shown here is derived from an EMBL/GenBank/DDBJ whole genome shotgun (WGS) entry which is preliminary data.</text>
</comment>
<accession>A0A9W6JP30</accession>
<sequence length="316" mass="34395">MTEKPSGGGGYYAVNTNDGRTTTYFNGALIQSYSQETQSLTTFRPVKPTDPSKLIGPKLKVERAKRHIAELANLAADFATRNAYELTHDIDPQTGENVFRMLVHEPIPRDVSSIAGDAVHNLRTALDYLVCDLVRANGKTPHQNGGFPIEARAKRSKPGTISKIQGVRASAEKLILRIKACEGINAALFRLNILDVFDKHNGIVAVAAATVQLSARVEVPGVFIGPNGTFCIGGGLASLMIDAGTPTQFRKICPLENDVEIHRSPGEFREEIQASIAISFGKTSIIDIEGEPIIETLELVTNIVERIIGMFERRAF</sequence>
<dbReference type="AlphaFoldDB" id="A0A9W6JP30"/>
<gene>
    <name evidence="1" type="ORF">GCM10008174_15290</name>
</gene>
<evidence type="ECO:0000313" key="2">
    <source>
        <dbReference type="Proteomes" id="UP001143309"/>
    </source>
</evidence>